<dbReference type="GO" id="GO:0005576">
    <property type="term" value="C:extracellular region"/>
    <property type="evidence" value="ECO:0007669"/>
    <property type="project" value="InterPro"/>
</dbReference>
<sequence>MFYGQFVSGSVYLTTDGSGLPIREAAEPNPGAGYHTVLSYEQHDGAIWQVWTLVPDAGTPQDAALMLAQIQAAALSDDDALKVPALYPLYACGHVYAQGDRVLWQGTLYKAISGHTATAADPASDPQHWAKVVASTAGGENVPEWVSGKSYAKGDRVTKYGSVYESLMDGNTIEPGTFGSDDAWKQLTA</sequence>
<name>A0AAW6ALJ9_9ACTN</name>
<evidence type="ECO:0000256" key="1">
    <source>
        <dbReference type="ARBA" id="ARBA00022801"/>
    </source>
</evidence>
<evidence type="ECO:0000313" key="4">
    <source>
        <dbReference type="Proteomes" id="UP001212741"/>
    </source>
</evidence>
<dbReference type="AlphaFoldDB" id="A0AAW6ALJ9"/>
<protein>
    <recommendedName>
        <fullName evidence="2">Chitin-binding type-3 domain-containing protein</fullName>
    </recommendedName>
</protein>
<dbReference type="GO" id="GO:0004553">
    <property type="term" value="F:hydrolase activity, hydrolyzing O-glycosyl compounds"/>
    <property type="evidence" value="ECO:0007669"/>
    <property type="project" value="InterPro"/>
</dbReference>
<dbReference type="EMBL" id="JAQLEC010000002">
    <property type="protein sequence ID" value="MDB1838232.1"/>
    <property type="molecule type" value="Genomic_DNA"/>
</dbReference>
<dbReference type="Gene3D" id="2.10.10.20">
    <property type="entry name" value="Carbohydrate-binding module superfamily 5/12"/>
    <property type="match status" value="2"/>
</dbReference>
<reference evidence="3" key="1">
    <citation type="submission" date="2023-01" db="EMBL/GenBank/DDBJ databases">
        <title>Human gut microbiome strain richness.</title>
        <authorList>
            <person name="Chen-Liaw A."/>
        </authorList>
    </citation>
    <scope>NUCLEOTIDE SEQUENCE</scope>
    <source>
        <strain evidence="3">D54st1_D6_D54t1_190329</strain>
    </source>
</reference>
<organism evidence="3 4">
    <name type="scientific">Collinsella aerofaciens</name>
    <dbReference type="NCBI Taxonomy" id="74426"/>
    <lineage>
        <taxon>Bacteria</taxon>
        <taxon>Bacillati</taxon>
        <taxon>Actinomycetota</taxon>
        <taxon>Coriobacteriia</taxon>
        <taxon>Coriobacteriales</taxon>
        <taxon>Coriobacteriaceae</taxon>
        <taxon>Collinsella</taxon>
    </lineage>
</organism>
<comment type="caution">
    <text evidence="3">The sequence shown here is derived from an EMBL/GenBank/DDBJ whole genome shotgun (WGS) entry which is preliminary data.</text>
</comment>
<dbReference type="GO" id="GO:0030246">
    <property type="term" value="F:carbohydrate binding"/>
    <property type="evidence" value="ECO:0007669"/>
    <property type="project" value="InterPro"/>
</dbReference>
<dbReference type="Proteomes" id="UP001212741">
    <property type="component" value="Unassembled WGS sequence"/>
</dbReference>
<dbReference type="GO" id="GO:0005975">
    <property type="term" value="P:carbohydrate metabolic process"/>
    <property type="evidence" value="ECO:0007669"/>
    <property type="project" value="InterPro"/>
</dbReference>
<accession>A0AAW6ALJ9</accession>
<dbReference type="Pfam" id="PF02839">
    <property type="entry name" value="CBM_5_12"/>
    <property type="match status" value="1"/>
</dbReference>
<evidence type="ECO:0000259" key="2">
    <source>
        <dbReference type="SMART" id="SM00495"/>
    </source>
</evidence>
<dbReference type="InterPro" id="IPR036573">
    <property type="entry name" value="CBM_sf_5/12"/>
</dbReference>
<dbReference type="SUPFAM" id="SSF51055">
    <property type="entry name" value="Carbohydrate binding domain"/>
    <property type="match status" value="1"/>
</dbReference>
<dbReference type="RefSeq" id="WP_195520590.1">
    <property type="nucleotide sequence ID" value="NZ_JADNPG010000003.1"/>
</dbReference>
<dbReference type="InterPro" id="IPR003610">
    <property type="entry name" value="CBM5/12"/>
</dbReference>
<feature type="domain" description="Chitin-binding type-3" evidence="2">
    <location>
        <begin position="142"/>
        <end position="187"/>
    </location>
</feature>
<dbReference type="SMART" id="SM00495">
    <property type="entry name" value="ChtBD3"/>
    <property type="match status" value="2"/>
</dbReference>
<feature type="domain" description="Chitin-binding type-3" evidence="2">
    <location>
        <begin position="87"/>
        <end position="132"/>
    </location>
</feature>
<keyword evidence="1" id="KW-0378">Hydrolase</keyword>
<evidence type="ECO:0000313" key="3">
    <source>
        <dbReference type="EMBL" id="MDB1838232.1"/>
    </source>
</evidence>
<gene>
    <name evidence="3" type="ORF">PMW86_01285</name>
</gene>
<proteinExistence type="predicted"/>